<gene>
    <name evidence="5" type="ORF">DMP10_01585</name>
</gene>
<proteinExistence type="inferred from homology"/>
<dbReference type="PANTHER" id="PTHR10264">
    <property type="entry name" value="BAND 7 PROTEIN-RELATED"/>
    <property type="match status" value="1"/>
</dbReference>
<feature type="transmembrane region" description="Helical" evidence="3">
    <location>
        <begin position="74"/>
        <end position="94"/>
    </location>
</feature>
<comment type="caution">
    <text evidence="5">The sequence shown here is derived from an EMBL/GenBank/DDBJ whole genome shotgun (WGS) entry which is preliminary data.</text>
</comment>
<feature type="transmembrane region" description="Helical" evidence="3">
    <location>
        <begin position="46"/>
        <end position="68"/>
    </location>
</feature>
<keyword evidence="6" id="KW-1185">Reference proteome</keyword>
<reference evidence="5 6" key="1">
    <citation type="journal article" date="2019" name="Microbiol. Resour. Announc.">
        <title>Draft Genome Sequences of Type Strains of Gordonibacter faecihominis, Paraeggerthella hongkongensis, Parvibacter caecicola,Slackia equolifaciens, Slackia faecicanis, and Slackia isoflavoniconvertens.</title>
        <authorList>
            <person name="Danylec N."/>
            <person name="Stoll D.A."/>
            <person name="Dotsch A."/>
            <person name="Huch M."/>
        </authorList>
    </citation>
    <scope>NUCLEOTIDE SEQUENCE [LARGE SCALE GENOMIC DNA]</scope>
    <source>
        <strain evidence="5 6">DSM 18785</strain>
    </source>
</reference>
<dbReference type="SUPFAM" id="SSF117892">
    <property type="entry name" value="Band 7/SPFH domain"/>
    <property type="match status" value="1"/>
</dbReference>
<dbReference type="SMART" id="SM00244">
    <property type="entry name" value="PHB"/>
    <property type="match status" value="1"/>
</dbReference>
<dbReference type="PANTHER" id="PTHR10264:SF19">
    <property type="entry name" value="AT06885P-RELATED"/>
    <property type="match status" value="1"/>
</dbReference>
<protein>
    <recommendedName>
        <fullName evidence="4">Band 7 domain-containing protein</fullName>
    </recommendedName>
</protein>
<dbReference type="AlphaFoldDB" id="A0A3N0AY94"/>
<comment type="similarity">
    <text evidence="1">Belongs to the band 7/mec-2 family.</text>
</comment>
<evidence type="ECO:0000256" key="3">
    <source>
        <dbReference type="SAM" id="Phobius"/>
    </source>
</evidence>
<dbReference type="Proteomes" id="UP000278327">
    <property type="component" value="Unassembled WGS sequence"/>
</dbReference>
<dbReference type="InterPro" id="IPR036013">
    <property type="entry name" value="Band_7/SPFH_dom_sf"/>
</dbReference>
<dbReference type="Gene3D" id="6.10.250.2090">
    <property type="match status" value="1"/>
</dbReference>
<keyword evidence="3" id="KW-0812">Transmembrane</keyword>
<keyword evidence="3" id="KW-0472">Membrane</keyword>
<evidence type="ECO:0000256" key="1">
    <source>
        <dbReference type="ARBA" id="ARBA00008164"/>
    </source>
</evidence>
<evidence type="ECO:0000256" key="2">
    <source>
        <dbReference type="SAM" id="MobiDB-lite"/>
    </source>
</evidence>
<dbReference type="EMBL" id="QICA01000002">
    <property type="protein sequence ID" value="RNL39648.1"/>
    <property type="molecule type" value="Genomic_DNA"/>
</dbReference>
<sequence>MTPSRKSRSEGVPMFGKEKSSDERRFRVAPDVSTEVVGERASSAGVLLFFAVLFVVVLTCALGVGALATGRVTLGLIIVAALAALLAIGCCHIAQQWERVVVLRLGRFNRVSGPGLFWTIPVIESNTMRVDTRTRVTTFYAEETLTADLVPMNVDAVLFWHVWDAAAACTEVGDFTRAVEMAAQTALRDAIGRASAAEVAIRREQLDRELKRVLEEKVAPWGVTVLSVEVRDILLPKELQEAMSLEAQAEQRKKARIILMEAEHDIYEILDEMEELIGDHEAVSRLRTMHLLNESLREGKGTVVIPSAFAEGFNEGLGDLLKG</sequence>
<feature type="region of interest" description="Disordered" evidence="2">
    <location>
        <begin position="1"/>
        <end position="22"/>
    </location>
</feature>
<dbReference type="Gene3D" id="3.30.479.30">
    <property type="entry name" value="Band 7 domain"/>
    <property type="match status" value="1"/>
</dbReference>
<dbReference type="InterPro" id="IPR001107">
    <property type="entry name" value="Band_7"/>
</dbReference>
<name>A0A3N0AY94_9ACTN</name>
<evidence type="ECO:0000313" key="6">
    <source>
        <dbReference type="Proteomes" id="UP000278327"/>
    </source>
</evidence>
<dbReference type="FunFam" id="3.30.479.30:FF:000004">
    <property type="entry name" value="Putative membrane protease family, stomatin"/>
    <property type="match status" value="1"/>
</dbReference>
<dbReference type="GO" id="GO:0005886">
    <property type="term" value="C:plasma membrane"/>
    <property type="evidence" value="ECO:0007669"/>
    <property type="project" value="InterPro"/>
</dbReference>
<keyword evidence="3" id="KW-1133">Transmembrane helix</keyword>
<dbReference type="GO" id="GO:0098552">
    <property type="term" value="C:side of membrane"/>
    <property type="evidence" value="ECO:0007669"/>
    <property type="project" value="UniProtKB-ARBA"/>
</dbReference>
<accession>A0A3N0AY94</accession>
<evidence type="ECO:0000259" key="4">
    <source>
        <dbReference type="SMART" id="SM00244"/>
    </source>
</evidence>
<dbReference type="InterPro" id="IPR043202">
    <property type="entry name" value="Band-7_stomatin-like"/>
</dbReference>
<evidence type="ECO:0000313" key="5">
    <source>
        <dbReference type="EMBL" id="RNL39648.1"/>
    </source>
</evidence>
<feature type="domain" description="Band 7" evidence="4">
    <location>
        <begin position="89"/>
        <end position="247"/>
    </location>
</feature>
<dbReference type="Pfam" id="PF01145">
    <property type="entry name" value="Band_7"/>
    <property type="match status" value="1"/>
</dbReference>
<organism evidence="5 6">
    <name type="scientific">Adlercreutzia equolifaciens subsp. celatus DSM 18785</name>
    <dbReference type="NCBI Taxonomy" id="1121021"/>
    <lineage>
        <taxon>Bacteria</taxon>
        <taxon>Bacillati</taxon>
        <taxon>Actinomycetota</taxon>
        <taxon>Coriobacteriia</taxon>
        <taxon>Eggerthellales</taxon>
        <taxon>Eggerthellaceae</taxon>
        <taxon>Adlercreutzia</taxon>
    </lineage>
</organism>
<dbReference type="PRINTS" id="PR00721">
    <property type="entry name" value="STOMATIN"/>
</dbReference>
<dbReference type="CDD" id="cd13775">
    <property type="entry name" value="SPFH_eoslipins_u3"/>
    <property type="match status" value="1"/>
</dbReference>
<dbReference type="InterPro" id="IPR001972">
    <property type="entry name" value="Stomatin_HflK_fam"/>
</dbReference>